<feature type="domain" description="Heterokaryon incompatibility" evidence="1">
    <location>
        <begin position="56"/>
        <end position="205"/>
    </location>
</feature>
<evidence type="ECO:0000313" key="3">
    <source>
        <dbReference type="Proteomes" id="UP000033540"/>
    </source>
</evidence>
<reference evidence="2 3" key="1">
    <citation type="submission" date="2015-02" db="EMBL/GenBank/DDBJ databases">
        <title>Draft genome sequence of Aspergillus parasiticus SU-1.</title>
        <authorList>
            <person name="Yu J."/>
            <person name="Fedorova N."/>
            <person name="Yin Y."/>
            <person name="Losada L."/>
            <person name="Zafar N."/>
            <person name="Taujale R."/>
            <person name="Ehrlich K.C."/>
            <person name="Bhatnagar D."/>
            <person name="Cleveland T.E."/>
            <person name="Bennett J.W."/>
            <person name="Nierman W.C."/>
        </authorList>
    </citation>
    <scope>NUCLEOTIDE SEQUENCE [LARGE SCALE GENOMIC DNA]</scope>
    <source>
        <strain evidence="3">ATCC 56775 / NRRL 5862 / SRRC 143 / SU-1</strain>
    </source>
</reference>
<evidence type="ECO:0000259" key="1">
    <source>
        <dbReference type="Pfam" id="PF06985"/>
    </source>
</evidence>
<gene>
    <name evidence="2" type="ORF">P875_00086679</name>
</gene>
<accession>A0A0F0I1U2</accession>
<name>A0A0F0I1U2_ASPPU</name>
<proteinExistence type="predicted"/>
<dbReference type="STRING" id="1403190.A0A0F0I1U2"/>
<dbReference type="EMBL" id="JZEE01000660">
    <property type="protein sequence ID" value="KJK61734.1"/>
    <property type="molecule type" value="Genomic_DNA"/>
</dbReference>
<comment type="caution">
    <text evidence="2">The sequence shown here is derived from an EMBL/GenBank/DDBJ whole genome shotgun (WGS) entry which is preliminary data.</text>
</comment>
<dbReference type="InterPro" id="IPR010730">
    <property type="entry name" value="HET"/>
</dbReference>
<dbReference type="Proteomes" id="UP000033540">
    <property type="component" value="Unassembled WGS sequence"/>
</dbReference>
<dbReference type="AlphaFoldDB" id="A0A0F0I1U2"/>
<dbReference type="PANTHER" id="PTHR33112">
    <property type="entry name" value="DOMAIN PROTEIN, PUTATIVE-RELATED"/>
    <property type="match status" value="1"/>
</dbReference>
<evidence type="ECO:0000313" key="2">
    <source>
        <dbReference type="EMBL" id="KJK61734.1"/>
    </source>
</evidence>
<organism evidence="2 3">
    <name type="scientific">Aspergillus parasiticus (strain ATCC 56775 / NRRL 5862 / SRRC 143 / SU-1)</name>
    <dbReference type="NCBI Taxonomy" id="1403190"/>
    <lineage>
        <taxon>Eukaryota</taxon>
        <taxon>Fungi</taxon>
        <taxon>Dikarya</taxon>
        <taxon>Ascomycota</taxon>
        <taxon>Pezizomycotina</taxon>
        <taxon>Eurotiomycetes</taxon>
        <taxon>Eurotiomycetidae</taxon>
        <taxon>Eurotiales</taxon>
        <taxon>Aspergillaceae</taxon>
        <taxon>Aspergillus</taxon>
        <taxon>Aspergillus subgen. Circumdati</taxon>
    </lineage>
</organism>
<sequence>MSDISQWLDTCTKQHSKCPIADKTPLPSRVLEIDGSPDHPPKLRLYRTAPNEMGRYICLSYCWGAEGSPVQLKKATLSRFQQNIESETLPLTFQHAIHVTRQLGVKYLWIDSLCIVQDDSEDWREQCPRMAEVYRNAYITLAASAAPNPRAGLYFTSNDEWDRGREILSTSGRHAFRTFGRTPMTDMNSTGDCEPLFKRAWAYQERMLSPRILYFTRREILWECNERAACQCLHLREKGSLKVTFAESTDVKDFIFRWTDIVTEYTRRELSHTTDKLPALAGIARTMHSLRANDTYIAGLWRNTLCLDLLWRGNRESELATWQAPSWSWASVNGEVTCLINEQNVHGFRPMLSYVTHNCTPLHPTDEGCFGGLQSASLTVKGKLKSAIWNYPENSLTIGKAHRHGSFFIDTYYWSEPTTKESPLYILHVGDMFSGGHRTKSYYLGLRQVDARLQTYERVGLFYEKERPSSLERLWQTIEATTITLV</sequence>
<dbReference type="PANTHER" id="PTHR33112:SF9">
    <property type="entry name" value="HETEROKARYON INCOMPATIBILITY DOMAIN-CONTAINING PROTEIN"/>
    <property type="match status" value="1"/>
</dbReference>
<dbReference type="OrthoDB" id="5362512at2759"/>
<dbReference type="Pfam" id="PF06985">
    <property type="entry name" value="HET"/>
    <property type="match status" value="1"/>
</dbReference>
<protein>
    <submittedName>
        <fullName evidence="2">Heterokaryon incompatibility protein HET</fullName>
    </submittedName>
</protein>